<evidence type="ECO:0000256" key="1">
    <source>
        <dbReference type="ARBA" id="ARBA00004141"/>
    </source>
</evidence>
<evidence type="ECO:0000313" key="12">
    <source>
        <dbReference type="WormBase" id="W03G1.1"/>
    </source>
</evidence>
<dbReference type="STRING" id="6239.W03G1.1.1"/>
<evidence type="ECO:0000256" key="9">
    <source>
        <dbReference type="RuleBase" id="RU361216"/>
    </source>
</evidence>
<dbReference type="SMR" id="Q9UAY8"/>
<dbReference type="InterPro" id="IPR036458">
    <property type="entry name" value="Na:dicarbo_symporter_sf"/>
</dbReference>
<keyword evidence="8" id="KW-0325">Glycoprotein</keyword>
<keyword evidence="6 9" id="KW-1133">Transmembrane helix</keyword>
<dbReference type="GO" id="GO:0015501">
    <property type="term" value="F:glutamate:sodium symporter activity"/>
    <property type="evidence" value="ECO:0000318"/>
    <property type="project" value="GO_Central"/>
</dbReference>
<sequence length="541" mass="59508">MRYSRMKESQLLVFTLIAVGIGFASGILLRQFDLSDNARNLVGFPGEIFMQVLKLMVLPLIFSSLISSLGQMDASRSGKMSFIAIAYYLTTVIIASCIGVAMVFLFHPGDPDMRSHRPEDVVIREDNNISALDSILDLIRNMFPQNIVEATMYRSQTAFVVVRKKILKNGTITPVLMRKTIKLTQGTNILGLIVFCTGFGIVISKLGGKVRVIVEFFIVLDKVVMKFISVLMLFAPFGIVSLIASSVLDIDDLYKMVTTMALYVFTIMCSLFLHCVIAVPTLYFFITKKSPIDVAKGMVQPFVTAIGTASSGASLPQAMSSVEENLHVDARIAGFIMPLGNTINMDGNALYEAVAVIFVAQLNNVTLSFADVITICVTATFASIGLNAVPAGLVSMFVILSSVNLPVSDIALLFTVDWFIDRVRTALNVLGDAYCACVVQHFLQDDLTHEHHHILDELKLEEGDLAEIDRPDQLPEKVKKVSFVDFHHIPSPSAPPVFNSTKTYSLKSAIIGPLRAHVALQTRLSQLSEECKLEEHESKDL</sequence>
<feature type="transmembrane region" description="Helical" evidence="9">
    <location>
        <begin position="227"/>
        <end position="248"/>
    </location>
</feature>
<dbReference type="Reactome" id="R-CEL-425393">
    <property type="pathway name" value="Transport of inorganic cations/anions and amino acids/oligopeptides"/>
</dbReference>
<dbReference type="Reactome" id="R-CEL-210500">
    <property type="pathway name" value="Glutamate Neurotransmitter Release Cycle"/>
</dbReference>
<dbReference type="InterPro" id="IPR050746">
    <property type="entry name" value="DAACS"/>
</dbReference>
<dbReference type="GO" id="GO:0015813">
    <property type="term" value="P:L-glutamate transmembrane transport"/>
    <property type="evidence" value="ECO:0000318"/>
    <property type="project" value="GO_Central"/>
</dbReference>
<dbReference type="UCSC" id="W03G1.1">
    <property type="organism name" value="c. elegans"/>
</dbReference>
<evidence type="ECO:0000256" key="8">
    <source>
        <dbReference type="ARBA" id="ARBA00023180"/>
    </source>
</evidence>
<dbReference type="OMA" id="VDYHHIP"/>
<dbReference type="OrthoDB" id="5877963at2759"/>
<dbReference type="InterPro" id="IPR018107">
    <property type="entry name" value="Na-dicarboxylate_symporter_CS"/>
</dbReference>
<evidence type="ECO:0000313" key="11">
    <source>
        <dbReference type="Proteomes" id="UP000001940"/>
    </source>
</evidence>
<dbReference type="eggNOG" id="KOG3787">
    <property type="taxonomic scope" value="Eukaryota"/>
</dbReference>
<dbReference type="PRINTS" id="PR00173">
    <property type="entry name" value="EDTRNSPORT"/>
</dbReference>
<feature type="transmembrane region" description="Helical" evidence="9">
    <location>
        <begin position="260"/>
        <end position="286"/>
    </location>
</feature>
<feature type="transmembrane region" description="Helical" evidence="9">
    <location>
        <begin position="365"/>
        <end position="386"/>
    </location>
</feature>
<dbReference type="GeneID" id="176880"/>
<feature type="transmembrane region" description="Helical" evidence="9">
    <location>
        <begin position="392"/>
        <end position="414"/>
    </location>
</feature>
<dbReference type="Proteomes" id="UP000001940">
    <property type="component" value="Chromosome IV"/>
</dbReference>
<name>Q9UAY8_CAEEL</name>
<dbReference type="SUPFAM" id="SSF118215">
    <property type="entry name" value="Proton glutamate symport protein"/>
    <property type="match status" value="1"/>
</dbReference>
<dbReference type="PaxDb" id="6239-W03G1.1"/>
<reference evidence="10 11" key="1">
    <citation type="journal article" date="1998" name="Science">
        <title>Genome sequence of the nematode C. elegans: a platform for investigating biology.</title>
        <authorList>
            <consortium name="The C. elegans sequencing consortium"/>
            <person name="Sulson J.E."/>
            <person name="Waterston R."/>
        </authorList>
    </citation>
    <scope>NUCLEOTIDE SEQUENCE [LARGE SCALE GENOMIC DNA]</scope>
    <source>
        <strain evidence="10 11">Bristol N2</strain>
    </source>
</reference>
<dbReference type="PhylomeDB" id="Q9UAY8"/>
<keyword evidence="7 9" id="KW-0472">Membrane</keyword>
<gene>
    <name evidence="10 12" type="primary">glt-7</name>
    <name evidence="10" type="ORF">CELE_W03G1.1</name>
    <name evidence="12" type="ORF">W03G1.1</name>
</gene>
<dbReference type="Reactome" id="R-CEL-9013149">
    <property type="pathway name" value="RAC1 GTPase cycle"/>
</dbReference>
<dbReference type="CTD" id="176880"/>
<evidence type="ECO:0000313" key="10">
    <source>
        <dbReference type="EMBL" id="CCD69089.1"/>
    </source>
</evidence>
<comment type="subcellular location">
    <subcellularLocation>
        <location evidence="1 9">Membrane</location>
        <topology evidence="1 9">Multi-pass membrane protein</topology>
    </subcellularLocation>
</comment>
<dbReference type="GO" id="GO:0005313">
    <property type="term" value="F:L-glutamate transmembrane transporter activity"/>
    <property type="evidence" value="ECO:0000318"/>
    <property type="project" value="GO_Central"/>
</dbReference>
<proteinExistence type="inferred from homology"/>
<keyword evidence="4 9" id="KW-0812">Transmembrane</keyword>
<dbReference type="GO" id="GO:0005886">
    <property type="term" value="C:plasma membrane"/>
    <property type="evidence" value="ECO:0000318"/>
    <property type="project" value="GO_Central"/>
</dbReference>
<dbReference type="HOGENOM" id="CLU_019375_3_2_1"/>
<dbReference type="PROSITE" id="PS00714">
    <property type="entry name" value="NA_DICARBOXYL_SYMP_2"/>
    <property type="match status" value="1"/>
</dbReference>
<dbReference type="Reactome" id="R-CEL-210455">
    <property type="pathway name" value="Astrocytic Glutamate-Glutamine Uptake And Metabolism"/>
</dbReference>
<dbReference type="WormBase" id="W03G1.1">
    <property type="protein sequence ID" value="CE41539"/>
    <property type="gene ID" value="WBGene00001625"/>
    <property type="gene designation" value="glt-7"/>
</dbReference>
<feature type="transmembrane region" description="Helical" evidence="9">
    <location>
        <begin position="82"/>
        <end position="106"/>
    </location>
</feature>
<dbReference type="EMBL" id="BX284604">
    <property type="protein sequence ID" value="CCD69089.1"/>
    <property type="molecule type" value="Genomic_DNA"/>
</dbReference>
<dbReference type="AGR" id="WB:WBGene00001625"/>
<dbReference type="Reactome" id="R-CEL-352230">
    <property type="pathway name" value="Amino acid transport across the plasma membrane"/>
</dbReference>
<evidence type="ECO:0000256" key="2">
    <source>
        <dbReference type="ARBA" id="ARBA00006148"/>
    </source>
</evidence>
<dbReference type="PROSITE" id="PS00713">
    <property type="entry name" value="NA_DICARBOXYL_SYMP_1"/>
    <property type="match status" value="1"/>
</dbReference>
<comment type="similarity">
    <text evidence="2 9">Belongs to the dicarboxylate/amino acid:cation symporter (DAACS) (TC 2.A.23) family.</text>
</comment>
<dbReference type="AlphaFoldDB" id="Q9UAY8"/>
<evidence type="ECO:0000256" key="4">
    <source>
        <dbReference type="ARBA" id="ARBA00022692"/>
    </source>
</evidence>
<dbReference type="FunCoup" id="Q9UAY8">
    <property type="interactions" value="62"/>
</dbReference>
<dbReference type="Reactome" id="R-CEL-9013407">
    <property type="pathway name" value="RHOH GTPase cycle"/>
</dbReference>
<organism evidence="10 11">
    <name type="scientific">Caenorhabditis elegans</name>
    <dbReference type="NCBI Taxonomy" id="6239"/>
    <lineage>
        <taxon>Eukaryota</taxon>
        <taxon>Metazoa</taxon>
        <taxon>Ecdysozoa</taxon>
        <taxon>Nematoda</taxon>
        <taxon>Chromadorea</taxon>
        <taxon>Rhabditida</taxon>
        <taxon>Rhabditina</taxon>
        <taxon>Rhabditomorpha</taxon>
        <taxon>Rhabditoidea</taxon>
        <taxon>Rhabditidae</taxon>
        <taxon>Peloderinae</taxon>
        <taxon>Caenorhabditis</taxon>
    </lineage>
</organism>
<dbReference type="Gene3D" id="1.10.3860.10">
    <property type="entry name" value="Sodium:dicarboxylate symporter"/>
    <property type="match status" value="1"/>
</dbReference>
<dbReference type="GO" id="GO:0015175">
    <property type="term" value="F:neutral L-amino acid transmembrane transporter activity"/>
    <property type="evidence" value="ECO:0000318"/>
    <property type="project" value="GO_Central"/>
</dbReference>
<accession>Q9UAY8</accession>
<keyword evidence="11" id="KW-1185">Reference proteome</keyword>
<dbReference type="InterPro" id="IPR001991">
    <property type="entry name" value="Na-dicarboxylate_symporter"/>
</dbReference>
<dbReference type="Reactome" id="R-CEL-9013423">
    <property type="pathway name" value="RAC3 GTPase cycle"/>
</dbReference>
<evidence type="ECO:0000256" key="5">
    <source>
        <dbReference type="ARBA" id="ARBA00022847"/>
    </source>
</evidence>
<keyword evidence="5 9" id="KW-0769">Symport</keyword>
<dbReference type="InParanoid" id="Q9UAY8"/>
<evidence type="ECO:0000256" key="3">
    <source>
        <dbReference type="ARBA" id="ARBA00022448"/>
    </source>
</evidence>
<dbReference type="RefSeq" id="NP_499944.3">
    <property type="nucleotide sequence ID" value="NM_067543.5"/>
</dbReference>
<evidence type="ECO:0000256" key="6">
    <source>
        <dbReference type="ARBA" id="ARBA00022989"/>
    </source>
</evidence>
<protein>
    <recommendedName>
        <fullName evidence="9">Amino acid transporter</fullName>
    </recommendedName>
</protein>
<feature type="transmembrane region" description="Helical" evidence="9">
    <location>
        <begin position="186"/>
        <end position="206"/>
    </location>
</feature>
<dbReference type="PANTHER" id="PTHR11958:SF17">
    <property type="entry name" value="AMINO ACID TRANSPORTER"/>
    <property type="match status" value="1"/>
</dbReference>
<dbReference type="PANTHER" id="PTHR11958">
    <property type="entry name" value="SODIUM/DICARBOXYLATE SYMPORTER-RELATED"/>
    <property type="match status" value="1"/>
</dbReference>
<dbReference type="Pfam" id="PF00375">
    <property type="entry name" value="SDF"/>
    <property type="match status" value="1"/>
</dbReference>
<dbReference type="Bgee" id="WBGene00001625">
    <property type="expression patterns" value="Expressed in larva and 2 other cell types or tissues"/>
</dbReference>
<feature type="transmembrane region" description="Helical" evidence="9">
    <location>
        <begin position="48"/>
        <end position="70"/>
    </location>
</feature>
<keyword evidence="3 9" id="KW-0813">Transport</keyword>
<evidence type="ECO:0000256" key="7">
    <source>
        <dbReference type="ARBA" id="ARBA00023136"/>
    </source>
</evidence>
<dbReference type="Reactome" id="R-CEL-9013406">
    <property type="pathway name" value="RHOQ GTPase cycle"/>
</dbReference>
<dbReference type="KEGG" id="cel:CELE_W03G1.1"/>